<name>A0A0D9WB35_9ORYZ</name>
<reference evidence="2" key="2">
    <citation type="submission" date="2013-12" db="EMBL/GenBank/DDBJ databases">
        <authorList>
            <person name="Yu Y."/>
            <person name="Lee S."/>
            <person name="de Baynast K."/>
            <person name="Wissotski M."/>
            <person name="Liu L."/>
            <person name="Talag J."/>
            <person name="Goicoechea J."/>
            <person name="Angelova A."/>
            <person name="Jetty R."/>
            <person name="Kudrna D."/>
            <person name="Golser W."/>
            <person name="Rivera L."/>
            <person name="Zhang J."/>
            <person name="Wing R."/>
        </authorList>
    </citation>
    <scope>NUCLEOTIDE SEQUENCE</scope>
</reference>
<organism evidence="1 2">
    <name type="scientific">Leersia perrieri</name>
    <dbReference type="NCBI Taxonomy" id="77586"/>
    <lineage>
        <taxon>Eukaryota</taxon>
        <taxon>Viridiplantae</taxon>
        <taxon>Streptophyta</taxon>
        <taxon>Embryophyta</taxon>
        <taxon>Tracheophyta</taxon>
        <taxon>Spermatophyta</taxon>
        <taxon>Magnoliopsida</taxon>
        <taxon>Liliopsida</taxon>
        <taxon>Poales</taxon>
        <taxon>Poaceae</taxon>
        <taxon>BOP clade</taxon>
        <taxon>Oryzoideae</taxon>
        <taxon>Oryzeae</taxon>
        <taxon>Oryzinae</taxon>
        <taxon>Leersia</taxon>
    </lineage>
</organism>
<protein>
    <submittedName>
        <fullName evidence="1">Uncharacterized protein</fullName>
    </submittedName>
</protein>
<dbReference type="Proteomes" id="UP000032180">
    <property type="component" value="Chromosome 4"/>
</dbReference>
<dbReference type="Gramene" id="LPERR04G24890.1">
    <property type="protein sequence ID" value="LPERR04G24890.1"/>
    <property type="gene ID" value="LPERR04G24890"/>
</dbReference>
<dbReference type="HOGENOM" id="CLU_1706826_0_0_1"/>
<proteinExistence type="predicted"/>
<sequence length="154" mass="16422">MAYLLILFAPGEKLNEAGNGRADDEPCHGGQHHLELEAVHEAKRGGAADVLLYAAAAASSSGHHLLPVVTHKPGRDDRHQQRRRQVDATPSLPAVAGGRCCCSSPSFAARRSSSSLPLVRLRHGRQVQLWFPVVVAADGRRWSDSGFASGGGFL</sequence>
<evidence type="ECO:0000313" key="2">
    <source>
        <dbReference type="Proteomes" id="UP000032180"/>
    </source>
</evidence>
<reference evidence="1 2" key="1">
    <citation type="submission" date="2012-08" db="EMBL/GenBank/DDBJ databases">
        <title>Oryza genome evolution.</title>
        <authorList>
            <person name="Wing R.A."/>
        </authorList>
    </citation>
    <scope>NUCLEOTIDE SEQUENCE</scope>
</reference>
<reference evidence="1" key="3">
    <citation type="submission" date="2015-04" db="UniProtKB">
        <authorList>
            <consortium name="EnsemblPlants"/>
        </authorList>
    </citation>
    <scope>IDENTIFICATION</scope>
</reference>
<accession>A0A0D9WB35</accession>
<dbReference type="EnsemblPlants" id="LPERR04G24890.1">
    <property type="protein sequence ID" value="LPERR04G24890.1"/>
    <property type="gene ID" value="LPERR04G24890"/>
</dbReference>
<keyword evidence="2" id="KW-1185">Reference proteome</keyword>
<evidence type="ECO:0000313" key="1">
    <source>
        <dbReference type="EnsemblPlants" id="LPERR04G24890.1"/>
    </source>
</evidence>
<dbReference type="AlphaFoldDB" id="A0A0D9WB35"/>